<sequence>MVSSKIGHRVTDYVVGRNDAFIYGMKTVYIAAGIISVIGAILTFLRLTIKIRKNGLVNLQN</sequence>
<accession>A0ABQ1EDY9</accession>
<protein>
    <recommendedName>
        <fullName evidence="4">MFS transporter</fullName>
    </recommendedName>
</protein>
<keyword evidence="1" id="KW-0812">Transmembrane</keyword>
<comment type="caution">
    <text evidence="2">The sequence shown here is derived from an EMBL/GenBank/DDBJ whole genome shotgun (WGS) entry which is preliminary data.</text>
</comment>
<gene>
    <name evidence="2" type="ORF">CSC2_35280</name>
</gene>
<evidence type="ECO:0000313" key="3">
    <source>
        <dbReference type="Proteomes" id="UP000663802"/>
    </source>
</evidence>
<evidence type="ECO:0000313" key="2">
    <source>
        <dbReference type="EMBL" id="GFZ33002.1"/>
    </source>
</evidence>
<keyword evidence="3" id="KW-1185">Reference proteome</keyword>
<dbReference type="Proteomes" id="UP000663802">
    <property type="component" value="Unassembled WGS sequence"/>
</dbReference>
<organism evidence="2 3">
    <name type="scientific">Clostridium zeae</name>
    <dbReference type="NCBI Taxonomy" id="2759022"/>
    <lineage>
        <taxon>Bacteria</taxon>
        <taxon>Bacillati</taxon>
        <taxon>Bacillota</taxon>
        <taxon>Clostridia</taxon>
        <taxon>Eubacteriales</taxon>
        <taxon>Clostridiaceae</taxon>
        <taxon>Clostridium</taxon>
    </lineage>
</organism>
<evidence type="ECO:0000256" key="1">
    <source>
        <dbReference type="SAM" id="Phobius"/>
    </source>
</evidence>
<keyword evidence="1" id="KW-0472">Membrane</keyword>
<feature type="transmembrane region" description="Helical" evidence="1">
    <location>
        <begin position="20"/>
        <end position="45"/>
    </location>
</feature>
<evidence type="ECO:0008006" key="4">
    <source>
        <dbReference type="Google" id="ProtNLM"/>
    </source>
</evidence>
<name>A0ABQ1EDY9_9CLOT</name>
<keyword evidence="1" id="KW-1133">Transmembrane helix</keyword>
<dbReference type="EMBL" id="BMBA01000004">
    <property type="protein sequence ID" value="GFZ33002.1"/>
    <property type="molecule type" value="Genomic_DNA"/>
</dbReference>
<reference evidence="2 3" key="1">
    <citation type="journal article" date="2021" name="Int. J. Syst. Evol. Microbiol.">
        <title>Clostridium zeae sp. nov., isolated from corn silage.</title>
        <authorList>
            <person name="Kobayashi H."/>
            <person name="Tanizawa Y."/>
            <person name="Yagura M."/>
            <person name="Sakamoto M."/>
            <person name="Ohkuma M."/>
            <person name="Tohno M."/>
        </authorList>
    </citation>
    <scope>NUCLEOTIDE SEQUENCE [LARGE SCALE GENOMIC DNA]</scope>
    <source>
        <strain evidence="2 3">CSC2</strain>
    </source>
</reference>
<proteinExistence type="predicted"/>